<dbReference type="Proteomes" id="UP001469553">
    <property type="component" value="Unassembled WGS sequence"/>
</dbReference>
<evidence type="ECO:0000313" key="3">
    <source>
        <dbReference type="Proteomes" id="UP001469553"/>
    </source>
</evidence>
<name>A0ABV0YXH0_9TELE</name>
<feature type="region of interest" description="Disordered" evidence="1">
    <location>
        <begin position="1"/>
        <end position="90"/>
    </location>
</feature>
<comment type="caution">
    <text evidence="2">The sequence shown here is derived from an EMBL/GenBank/DDBJ whole genome shotgun (WGS) entry which is preliminary data.</text>
</comment>
<sequence>MATLDPLKGGDPSAGAMEVPGTSGSAPSPQSEAVTNELQELSLQPAPNMLPIQERKNGTSSTLLCSTRSHSTPHRTCRGSIGPVTAGVLA</sequence>
<accession>A0ABV0YXH0</accession>
<protein>
    <submittedName>
        <fullName evidence="2">Uncharacterized protein</fullName>
    </submittedName>
</protein>
<proteinExistence type="predicted"/>
<keyword evidence="3" id="KW-1185">Reference proteome</keyword>
<feature type="compositionally biased region" description="Polar residues" evidence="1">
    <location>
        <begin position="22"/>
        <end position="42"/>
    </location>
</feature>
<feature type="compositionally biased region" description="Polar residues" evidence="1">
    <location>
        <begin position="58"/>
        <end position="70"/>
    </location>
</feature>
<organism evidence="2 3">
    <name type="scientific">Ameca splendens</name>
    <dbReference type="NCBI Taxonomy" id="208324"/>
    <lineage>
        <taxon>Eukaryota</taxon>
        <taxon>Metazoa</taxon>
        <taxon>Chordata</taxon>
        <taxon>Craniata</taxon>
        <taxon>Vertebrata</taxon>
        <taxon>Euteleostomi</taxon>
        <taxon>Actinopterygii</taxon>
        <taxon>Neopterygii</taxon>
        <taxon>Teleostei</taxon>
        <taxon>Neoteleostei</taxon>
        <taxon>Acanthomorphata</taxon>
        <taxon>Ovalentaria</taxon>
        <taxon>Atherinomorphae</taxon>
        <taxon>Cyprinodontiformes</taxon>
        <taxon>Goodeidae</taxon>
        <taxon>Ameca</taxon>
    </lineage>
</organism>
<gene>
    <name evidence="2" type="ORF">AMECASPLE_004712</name>
</gene>
<dbReference type="EMBL" id="JAHRIP010047228">
    <property type="protein sequence ID" value="MEQ2298386.1"/>
    <property type="molecule type" value="Genomic_DNA"/>
</dbReference>
<evidence type="ECO:0000313" key="2">
    <source>
        <dbReference type="EMBL" id="MEQ2298386.1"/>
    </source>
</evidence>
<reference evidence="2 3" key="1">
    <citation type="submission" date="2021-06" db="EMBL/GenBank/DDBJ databases">
        <authorList>
            <person name="Palmer J.M."/>
        </authorList>
    </citation>
    <scope>NUCLEOTIDE SEQUENCE [LARGE SCALE GENOMIC DNA]</scope>
    <source>
        <strain evidence="2 3">AS_MEX2019</strain>
        <tissue evidence="2">Muscle</tissue>
    </source>
</reference>
<evidence type="ECO:0000256" key="1">
    <source>
        <dbReference type="SAM" id="MobiDB-lite"/>
    </source>
</evidence>